<evidence type="ECO:0000313" key="9">
    <source>
        <dbReference type="EMBL" id="POM66943.1"/>
    </source>
</evidence>
<dbReference type="InterPro" id="IPR009003">
    <property type="entry name" value="Peptidase_S1_PA"/>
</dbReference>
<evidence type="ECO:0000259" key="8">
    <source>
        <dbReference type="PROSITE" id="PS50240"/>
    </source>
</evidence>
<keyword evidence="3 7" id="KW-0732">Signal</keyword>
<keyword evidence="2" id="KW-0964">Secreted</keyword>
<evidence type="ECO:0000256" key="1">
    <source>
        <dbReference type="ARBA" id="ARBA00004613"/>
    </source>
</evidence>
<accession>A0A2P4XN13</accession>
<dbReference type="PROSITE" id="PS50240">
    <property type="entry name" value="TRYPSIN_DOM"/>
    <property type="match status" value="1"/>
</dbReference>
<dbReference type="SUPFAM" id="SSF50494">
    <property type="entry name" value="Trypsin-like serine proteases"/>
    <property type="match status" value="1"/>
</dbReference>
<dbReference type="EMBL" id="NCKW01009501">
    <property type="protein sequence ID" value="POM66943.1"/>
    <property type="molecule type" value="Genomic_DNA"/>
</dbReference>
<dbReference type="AlphaFoldDB" id="A0A2P4XN13"/>
<dbReference type="InterPro" id="IPR001254">
    <property type="entry name" value="Trypsin_dom"/>
</dbReference>
<organism evidence="9 10">
    <name type="scientific">Phytophthora palmivora</name>
    <dbReference type="NCBI Taxonomy" id="4796"/>
    <lineage>
        <taxon>Eukaryota</taxon>
        <taxon>Sar</taxon>
        <taxon>Stramenopiles</taxon>
        <taxon>Oomycota</taxon>
        <taxon>Peronosporomycetes</taxon>
        <taxon>Peronosporales</taxon>
        <taxon>Peronosporaceae</taxon>
        <taxon>Phytophthora</taxon>
    </lineage>
</organism>
<dbReference type="SMART" id="SM00020">
    <property type="entry name" value="Tryp_SPc"/>
    <property type="match status" value="1"/>
</dbReference>
<dbReference type="Proteomes" id="UP000237271">
    <property type="component" value="Unassembled WGS sequence"/>
</dbReference>
<evidence type="ECO:0000256" key="5">
    <source>
        <dbReference type="ARBA" id="ARBA00023157"/>
    </source>
</evidence>
<evidence type="ECO:0000256" key="2">
    <source>
        <dbReference type="ARBA" id="ARBA00022525"/>
    </source>
</evidence>
<dbReference type="GO" id="GO:0005576">
    <property type="term" value="C:extracellular region"/>
    <property type="evidence" value="ECO:0007669"/>
    <property type="project" value="UniProtKB-SubCell"/>
</dbReference>
<dbReference type="Pfam" id="PF00089">
    <property type="entry name" value="Trypsin"/>
    <property type="match status" value="1"/>
</dbReference>
<keyword evidence="10" id="KW-1185">Reference proteome</keyword>
<dbReference type="InterPro" id="IPR043504">
    <property type="entry name" value="Peptidase_S1_PA_chymotrypsin"/>
</dbReference>
<evidence type="ECO:0000256" key="4">
    <source>
        <dbReference type="ARBA" id="ARBA00023026"/>
    </source>
</evidence>
<evidence type="ECO:0000256" key="3">
    <source>
        <dbReference type="ARBA" id="ARBA00022729"/>
    </source>
</evidence>
<keyword evidence="5" id="KW-1015">Disulfide bond</keyword>
<name>A0A2P4XN13_9STRA</name>
<protein>
    <submittedName>
        <fullName evidence="9">Glucanase inhibitor protein</fullName>
    </submittedName>
</protein>
<dbReference type="PANTHER" id="PTHR24276">
    <property type="entry name" value="POLYSERASE-RELATED"/>
    <property type="match status" value="1"/>
</dbReference>
<comment type="caution">
    <text evidence="9">The sequence shown here is derived from an EMBL/GenBank/DDBJ whole genome shotgun (WGS) entry which is preliminary data.</text>
</comment>
<proteinExistence type="predicted"/>
<reference evidence="9 10" key="1">
    <citation type="journal article" date="2017" name="Genome Biol. Evol.">
        <title>Phytophthora megakarya and P. palmivora, closely related causal agents of cacao black pod rot, underwent increases in genome sizes and gene numbers by different mechanisms.</title>
        <authorList>
            <person name="Ali S.S."/>
            <person name="Shao J."/>
            <person name="Lary D.J."/>
            <person name="Kronmiller B."/>
            <person name="Shen D."/>
            <person name="Strem M.D."/>
            <person name="Amoako-Attah I."/>
            <person name="Akrofi A.Y."/>
            <person name="Begoude B.A."/>
            <person name="Ten Hoopen G.M."/>
            <person name="Coulibaly K."/>
            <person name="Kebe B.I."/>
            <person name="Melnick R.L."/>
            <person name="Guiltinan M.J."/>
            <person name="Tyler B.M."/>
            <person name="Meinhardt L.W."/>
            <person name="Bailey B.A."/>
        </authorList>
    </citation>
    <scope>NUCLEOTIDE SEQUENCE [LARGE SCALE GENOMIC DNA]</scope>
    <source>
        <strain evidence="10">sbr112.9</strain>
    </source>
</reference>
<sequence>MKIASTAVAVYLLFGVVSAILGGEVVPSGTKTYLAGLRKFPNSTTYCAGALISPTHVLTSAICNQGTINYVTVGAHKVNGTDSGEVIKVKSIDIHPNYNPKAAVVTWAWDYAIVTLEKPSKFSPVKLARNKSEIQKGMSLTVMGWGVVNCKDTHYPIEPRRVELEAWSNRNCSETYGLFSRSQMCAGGIVNQGTSPGDLGAPYIKENSEGDADDVLVGTNIGTSECGSDLPMVLSRVTIGLPWINSIVSGQ</sequence>
<keyword evidence="6" id="KW-0325">Glycoprotein</keyword>
<dbReference type="GO" id="GO:0006508">
    <property type="term" value="P:proteolysis"/>
    <property type="evidence" value="ECO:0007669"/>
    <property type="project" value="InterPro"/>
</dbReference>
<evidence type="ECO:0000256" key="6">
    <source>
        <dbReference type="ARBA" id="ARBA00023180"/>
    </source>
</evidence>
<dbReference type="GO" id="GO:0004252">
    <property type="term" value="F:serine-type endopeptidase activity"/>
    <property type="evidence" value="ECO:0007669"/>
    <property type="project" value="InterPro"/>
</dbReference>
<evidence type="ECO:0000313" key="10">
    <source>
        <dbReference type="Proteomes" id="UP000237271"/>
    </source>
</evidence>
<dbReference type="PANTHER" id="PTHR24276:SF98">
    <property type="entry name" value="FI18310P1-RELATED"/>
    <property type="match status" value="1"/>
</dbReference>
<feature type="signal peptide" evidence="7">
    <location>
        <begin position="1"/>
        <end position="19"/>
    </location>
</feature>
<feature type="domain" description="Peptidase S1" evidence="8">
    <location>
        <begin position="20"/>
        <end position="249"/>
    </location>
</feature>
<dbReference type="Gene3D" id="2.40.10.10">
    <property type="entry name" value="Trypsin-like serine proteases"/>
    <property type="match status" value="1"/>
</dbReference>
<keyword evidence="4" id="KW-0843">Virulence</keyword>
<gene>
    <name evidence="9" type="ORF">PHPALM_17125</name>
</gene>
<comment type="subcellular location">
    <subcellularLocation>
        <location evidence="1">Secreted</location>
    </subcellularLocation>
</comment>
<dbReference type="OrthoDB" id="93931at2759"/>
<dbReference type="SMR" id="A0A2P4XN13"/>
<feature type="chain" id="PRO_5015146180" evidence="7">
    <location>
        <begin position="20"/>
        <end position="251"/>
    </location>
</feature>
<evidence type="ECO:0000256" key="7">
    <source>
        <dbReference type="SAM" id="SignalP"/>
    </source>
</evidence>
<dbReference type="InterPro" id="IPR050430">
    <property type="entry name" value="Peptidase_S1"/>
</dbReference>